<keyword evidence="3" id="KW-1185">Reference proteome</keyword>
<reference evidence="2 3" key="1">
    <citation type="submission" date="2023-05" db="EMBL/GenBank/DDBJ databases">
        <title>A 100% complete, gapless, phased diploid assembly of the Scenedesmus obliquus UTEX 3031 genome.</title>
        <authorList>
            <person name="Biondi T.C."/>
            <person name="Hanschen E.R."/>
            <person name="Kwon T."/>
            <person name="Eng W."/>
            <person name="Kruse C.P.S."/>
            <person name="Koehler S.I."/>
            <person name="Kunde Y."/>
            <person name="Gleasner C.D."/>
            <person name="You Mak K.T."/>
            <person name="Polle J."/>
            <person name="Hovde B.T."/>
            <person name="Starkenburg S.R."/>
        </authorList>
    </citation>
    <scope>NUCLEOTIDE SEQUENCE [LARGE SCALE GENOMIC DNA]</scope>
    <source>
        <strain evidence="2 3">DOE0152z</strain>
    </source>
</reference>
<dbReference type="Proteomes" id="UP001244341">
    <property type="component" value="Chromosome 5b"/>
</dbReference>
<dbReference type="SUPFAM" id="SSF55486">
    <property type="entry name" value="Metalloproteases ('zincins'), catalytic domain"/>
    <property type="match status" value="1"/>
</dbReference>
<evidence type="ECO:0000313" key="3">
    <source>
        <dbReference type="Proteomes" id="UP001244341"/>
    </source>
</evidence>
<name>A0ABY8U1R2_TETOB</name>
<dbReference type="Gene3D" id="3.40.390.10">
    <property type="entry name" value="Collagenase (Catalytic Domain)"/>
    <property type="match status" value="1"/>
</dbReference>
<evidence type="ECO:0000313" key="2">
    <source>
        <dbReference type="EMBL" id="WIA14406.1"/>
    </source>
</evidence>
<evidence type="ECO:0000256" key="1">
    <source>
        <dbReference type="SAM" id="MobiDB-lite"/>
    </source>
</evidence>
<gene>
    <name evidence="2" type="ORF">OEZ85_002932</name>
</gene>
<feature type="region of interest" description="Disordered" evidence="1">
    <location>
        <begin position="86"/>
        <end position="127"/>
    </location>
</feature>
<dbReference type="InterPro" id="IPR024079">
    <property type="entry name" value="MetalloPept_cat_dom_sf"/>
</dbReference>
<proteinExistence type="predicted"/>
<accession>A0ABY8U1R2</accession>
<organism evidence="2 3">
    <name type="scientific">Tetradesmus obliquus</name>
    <name type="common">Green alga</name>
    <name type="synonym">Acutodesmus obliquus</name>
    <dbReference type="NCBI Taxonomy" id="3088"/>
    <lineage>
        <taxon>Eukaryota</taxon>
        <taxon>Viridiplantae</taxon>
        <taxon>Chlorophyta</taxon>
        <taxon>core chlorophytes</taxon>
        <taxon>Chlorophyceae</taxon>
        <taxon>CS clade</taxon>
        <taxon>Sphaeropleales</taxon>
        <taxon>Scenedesmaceae</taxon>
        <taxon>Tetradesmus</taxon>
    </lineage>
</organism>
<protein>
    <recommendedName>
        <fullName evidence="4">SMB domain-containing protein</fullName>
    </recommendedName>
</protein>
<evidence type="ECO:0008006" key="4">
    <source>
        <dbReference type="Google" id="ProtNLM"/>
    </source>
</evidence>
<sequence length="479" mass="50890">MANGGYCHCDYACDDVGDCCGGAVSKNANCPAMVPSLAKQRITNCNNPVGVTNLTAGYKPGQCWCDAFCSAAGDCCPACAGCSNGTDSTRAPGRRSPPPRDILLGSDSNSQEQQEDQQPHSNAAVGSSEQLVDAAAVMSTAEIMHQHAQHSDCGIVGQRQRFKAQLASIAAAAPQDWESNAEAVMQACQAADKGAAAAPYTLAVHWTAAQVCSSSGCRGGTYSVADVQPQIDYLNVVYQRTGIQFTWDGVIHTAQASSMPQIDDYGWVCSLPRFGEGMTVHVVTAPEHLGGALGYTQYWSTFSQRFGRTPACYNWVHMYEKTLPGFGGRSVVDGGLADSGAVLAHEIGHQLMLHHTWFEPSWERASLSTQCKRSASQAVDDIVNSRSDGVRDTFAQSLNSTGAILRFVNCDPQTGAYSNSSVNAQQSCGAAAGFPQGDSYFNNFNNLMSYGDKTCLRTLTPGQGARARCAIKCMIQLAC</sequence>
<dbReference type="EMBL" id="CP126212">
    <property type="protein sequence ID" value="WIA14406.1"/>
    <property type="molecule type" value="Genomic_DNA"/>
</dbReference>